<keyword evidence="16" id="KW-1185">Reference proteome</keyword>
<keyword evidence="5" id="KW-0158">Chromosome</keyword>
<evidence type="ECO:0000256" key="7">
    <source>
        <dbReference type="ARBA" id="ARBA00022776"/>
    </source>
</evidence>
<dbReference type="GO" id="GO:0031262">
    <property type="term" value="C:Ndc80 complex"/>
    <property type="evidence" value="ECO:0007669"/>
    <property type="project" value="TreeGrafter"/>
</dbReference>
<dbReference type="Gene3D" id="3.30.160.570">
    <property type="entry name" value="Ncd80 complex, Spc24 subunit"/>
    <property type="match status" value="1"/>
</dbReference>
<dbReference type="GO" id="GO:0051301">
    <property type="term" value="P:cell division"/>
    <property type="evidence" value="ECO:0007669"/>
    <property type="project" value="UniProtKB-KW"/>
</dbReference>
<dbReference type="InterPro" id="IPR013252">
    <property type="entry name" value="Ndc80_Spc24"/>
</dbReference>
<evidence type="ECO:0000313" key="15">
    <source>
        <dbReference type="EMBL" id="KAK9407687.1"/>
    </source>
</evidence>
<sequence>MKIAKDFASFKFKTVQVSTEDQLRLHIRSYREKIRSPFKWERRKKLQHLALAMAAVNERIGDMEKVRRELLKLMTEGKAVEMLKHNLSQQERMIDKLLNTQKTTKQLIKDLMITEEKVAQRLSDREEELKASIQKLQKIEQELLQTNEKDEKLRINIKYPFMLASAHYGPDIAQSINLDSSQHSPCFISDYLWNLVNTSW</sequence>
<accession>A0AAW1C1D6</accession>
<keyword evidence="10" id="KW-0539">Nucleus</keyword>
<evidence type="ECO:0000256" key="1">
    <source>
        <dbReference type="ARBA" id="ARBA00004123"/>
    </source>
</evidence>
<keyword evidence="12" id="KW-0137">Centromere</keyword>
<organism evidence="15 16">
    <name type="scientific">Crotalus adamanteus</name>
    <name type="common">Eastern diamondback rattlesnake</name>
    <dbReference type="NCBI Taxonomy" id="8729"/>
    <lineage>
        <taxon>Eukaryota</taxon>
        <taxon>Metazoa</taxon>
        <taxon>Chordata</taxon>
        <taxon>Craniata</taxon>
        <taxon>Vertebrata</taxon>
        <taxon>Euteleostomi</taxon>
        <taxon>Lepidosauria</taxon>
        <taxon>Squamata</taxon>
        <taxon>Bifurcata</taxon>
        <taxon>Unidentata</taxon>
        <taxon>Episquamata</taxon>
        <taxon>Toxicofera</taxon>
        <taxon>Serpentes</taxon>
        <taxon>Colubroidea</taxon>
        <taxon>Viperidae</taxon>
        <taxon>Crotalinae</taxon>
        <taxon>Crotalus</taxon>
    </lineage>
</organism>
<keyword evidence="8" id="KW-0995">Kinetochore</keyword>
<evidence type="ECO:0000256" key="10">
    <source>
        <dbReference type="ARBA" id="ARBA00023242"/>
    </source>
</evidence>
<keyword evidence="9 14" id="KW-0175">Coiled coil</keyword>
<dbReference type="PANTHER" id="PTHR22142:SF2">
    <property type="entry name" value="KINETOCHORE PROTEIN SPC24"/>
    <property type="match status" value="1"/>
</dbReference>
<evidence type="ECO:0000256" key="4">
    <source>
        <dbReference type="ARBA" id="ARBA00013690"/>
    </source>
</evidence>
<keyword evidence="7" id="KW-0498">Mitosis</keyword>
<evidence type="ECO:0000256" key="3">
    <source>
        <dbReference type="ARBA" id="ARBA00007804"/>
    </source>
</evidence>
<comment type="similarity">
    <text evidence="3">Belongs to the SPC24 family.</text>
</comment>
<keyword evidence="11" id="KW-0131">Cell cycle</keyword>
<name>A0AAW1C1D6_CROAD</name>
<evidence type="ECO:0000256" key="5">
    <source>
        <dbReference type="ARBA" id="ARBA00022454"/>
    </source>
</evidence>
<evidence type="ECO:0000256" key="14">
    <source>
        <dbReference type="SAM" id="Coils"/>
    </source>
</evidence>
<evidence type="ECO:0000256" key="12">
    <source>
        <dbReference type="ARBA" id="ARBA00023328"/>
    </source>
</evidence>
<feature type="coiled-coil region" evidence="14">
    <location>
        <begin position="80"/>
        <end position="156"/>
    </location>
</feature>
<comment type="subcellular location">
    <subcellularLocation>
        <location evidence="2">Chromosome</location>
        <location evidence="2">Centromere</location>
        <location evidence="2">Kinetochore</location>
    </subcellularLocation>
    <subcellularLocation>
        <location evidence="1">Nucleus</location>
    </subcellularLocation>
</comment>
<evidence type="ECO:0000256" key="11">
    <source>
        <dbReference type="ARBA" id="ARBA00023306"/>
    </source>
</evidence>
<dbReference type="GO" id="GO:0007059">
    <property type="term" value="P:chromosome segregation"/>
    <property type="evidence" value="ECO:0007669"/>
    <property type="project" value="TreeGrafter"/>
</dbReference>
<evidence type="ECO:0000256" key="9">
    <source>
        <dbReference type="ARBA" id="ARBA00023054"/>
    </source>
</evidence>
<proteinExistence type="inferred from homology"/>
<dbReference type="PANTHER" id="PTHR22142">
    <property type="match status" value="1"/>
</dbReference>
<evidence type="ECO:0000256" key="6">
    <source>
        <dbReference type="ARBA" id="ARBA00022618"/>
    </source>
</evidence>
<protein>
    <recommendedName>
        <fullName evidence="4">Kinetochore protein Spc24</fullName>
    </recommendedName>
</protein>
<evidence type="ECO:0000256" key="2">
    <source>
        <dbReference type="ARBA" id="ARBA00004629"/>
    </source>
</evidence>
<keyword evidence="6" id="KW-0132">Cell division</keyword>
<gene>
    <name evidence="15" type="ORF">NXF25_006461</name>
</gene>
<evidence type="ECO:0000256" key="8">
    <source>
        <dbReference type="ARBA" id="ARBA00022838"/>
    </source>
</evidence>
<evidence type="ECO:0000313" key="16">
    <source>
        <dbReference type="Proteomes" id="UP001474421"/>
    </source>
</evidence>
<dbReference type="GO" id="GO:0008017">
    <property type="term" value="F:microtubule binding"/>
    <property type="evidence" value="ECO:0007669"/>
    <property type="project" value="TreeGrafter"/>
</dbReference>
<dbReference type="GO" id="GO:0005634">
    <property type="term" value="C:nucleus"/>
    <property type="evidence" value="ECO:0007669"/>
    <property type="project" value="UniProtKB-SubCell"/>
</dbReference>
<dbReference type="Proteomes" id="UP001474421">
    <property type="component" value="Unassembled WGS sequence"/>
</dbReference>
<dbReference type="AlphaFoldDB" id="A0AAW1C1D6"/>
<evidence type="ECO:0000256" key="13">
    <source>
        <dbReference type="ARBA" id="ARBA00045419"/>
    </source>
</evidence>
<comment type="caution">
    <text evidence="15">The sequence shown here is derived from an EMBL/GenBank/DDBJ whole genome shotgun (WGS) entry which is preliminary data.</text>
</comment>
<reference evidence="15 16" key="1">
    <citation type="journal article" date="2024" name="Proc. Natl. Acad. Sci. U.S.A.">
        <title>The genetic regulatory architecture and epigenomic basis for age-related changes in rattlesnake venom.</title>
        <authorList>
            <person name="Hogan M.P."/>
            <person name="Holding M.L."/>
            <person name="Nystrom G.S."/>
            <person name="Colston T.J."/>
            <person name="Bartlett D.A."/>
            <person name="Mason A.J."/>
            <person name="Ellsworth S.A."/>
            <person name="Rautsaw R.M."/>
            <person name="Lawrence K.C."/>
            <person name="Strickland J.L."/>
            <person name="He B."/>
            <person name="Fraser P."/>
            <person name="Margres M.J."/>
            <person name="Gilbert D.M."/>
            <person name="Gibbs H.L."/>
            <person name="Parkinson C.L."/>
            <person name="Rokyta D.R."/>
        </authorList>
    </citation>
    <scope>NUCLEOTIDE SEQUENCE [LARGE SCALE GENOMIC DNA]</scope>
    <source>
        <strain evidence="15">DRR0105</strain>
    </source>
</reference>
<comment type="function">
    <text evidence="13">Acts as a component of the essential kinetochore-associated NDC80 complex, which is required for chromosome segregation and spindle checkpoint activity. Required for kinetochore integrity and the organization of stable microtubule binding sites in the outer plate of the kinetochore. The NDC80 complex synergistically enhances the affinity of the SKA1 complex for microtubules and may allow the NDC80 complex to track depolymerizing microtubules.</text>
</comment>
<dbReference type="EMBL" id="JAOTOJ010000002">
    <property type="protein sequence ID" value="KAK9407687.1"/>
    <property type="molecule type" value="Genomic_DNA"/>
</dbReference>